<dbReference type="GO" id="GO:0046872">
    <property type="term" value="F:metal ion binding"/>
    <property type="evidence" value="ECO:0007669"/>
    <property type="project" value="UniProtKB-KW"/>
</dbReference>
<dbReference type="OrthoDB" id="9801107at2"/>
<feature type="binding site" evidence="11">
    <location>
        <position position="463"/>
    </location>
    <ligand>
        <name>L-glutamine</name>
        <dbReference type="ChEBI" id="CHEBI:58359"/>
    </ligand>
</feature>
<comment type="function">
    <text evidence="11">Catalyzes the ATP-dependent amination of UTP to CTP with either L-glutamine or ammonia as the source of nitrogen. Regulates intracellular CTP levels through interactions with the four ribonucleotide triphosphates.</text>
</comment>
<feature type="binding site" evidence="11">
    <location>
        <begin position="15"/>
        <end position="20"/>
    </location>
    <ligand>
        <name>ATP</name>
        <dbReference type="ChEBI" id="CHEBI:30616"/>
    </ligand>
</feature>
<dbReference type="InterPro" id="IPR017456">
    <property type="entry name" value="CTP_synthase_N"/>
</dbReference>
<dbReference type="Gene3D" id="3.40.50.880">
    <property type="match status" value="1"/>
</dbReference>
<dbReference type="SUPFAM" id="SSF52317">
    <property type="entry name" value="Class I glutamine amidotransferase-like"/>
    <property type="match status" value="1"/>
</dbReference>
<evidence type="ECO:0000256" key="6">
    <source>
        <dbReference type="ARBA" id="ARBA00022840"/>
    </source>
</evidence>
<dbReference type="InterPro" id="IPR029062">
    <property type="entry name" value="Class_I_gatase-like"/>
</dbReference>
<evidence type="ECO:0000256" key="9">
    <source>
        <dbReference type="ARBA" id="ARBA00022975"/>
    </source>
</evidence>
<feature type="binding site" evidence="11">
    <location>
        <begin position="189"/>
        <end position="194"/>
    </location>
    <ligand>
        <name>UTP</name>
        <dbReference type="ChEBI" id="CHEBI:46398"/>
    </ligand>
</feature>
<feature type="domain" description="CTP synthase N-terminal" evidence="13">
    <location>
        <begin position="4"/>
        <end position="268"/>
    </location>
</feature>
<dbReference type="UniPathway" id="UPA00159">
    <property type="reaction ID" value="UER00277"/>
</dbReference>
<evidence type="ECO:0000256" key="5">
    <source>
        <dbReference type="ARBA" id="ARBA00022741"/>
    </source>
</evidence>
<dbReference type="NCBIfam" id="TIGR00337">
    <property type="entry name" value="PyrG"/>
    <property type="match status" value="1"/>
</dbReference>
<dbReference type="Gene3D" id="3.40.50.300">
    <property type="entry name" value="P-loop containing nucleotide triphosphate hydrolases"/>
    <property type="match status" value="1"/>
</dbReference>
<dbReference type="GO" id="GO:0044210">
    <property type="term" value="P:'de novo' CTP biosynthetic process"/>
    <property type="evidence" value="ECO:0007669"/>
    <property type="project" value="UniProtKB-UniRule"/>
</dbReference>
<dbReference type="AlphaFoldDB" id="A0A1G8G1P9"/>
<name>A0A1G8G1P9_9BACI</name>
<dbReference type="GO" id="GO:0042802">
    <property type="term" value="F:identical protein binding"/>
    <property type="evidence" value="ECO:0007669"/>
    <property type="project" value="TreeGrafter"/>
</dbReference>
<dbReference type="EC" id="6.3.4.2" evidence="11"/>
<dbReference type="STRING" id="568899.SAMN05192534_1143"/>
<feature type="binding site" evidence="11">
    <location>
        <position position="355"/>
    </location>
    <ligand>
        <name>L-glutamine</name>
        <dbReference type="ChEBI" id="CHEBI:58359"/>
    </ligand>
</feature>
<keyword evidence="6 11" id="KW-0067">ATP-binding</keyword>
<comment type="catalytic activity">
    <reaction evidence="10 11">
        <text>UTP + L-glutamine + ATP + H2O = CTP + L-glutamate + ADP + phosphate + 2 H(+)</text>
        <dbReference type="Rhea" id="RHEA:26426"/>
        <dbReference type="ChEBI" id="CHEBI:15377"/>
        <dbReference type="ChEBI" id="CHEBI:15378"/>
        <dbReference type="ChEBI" id="CHEBI:29985"/>
        <dbReference type="ChEBI" id="CHEBI:30616"/>
        <dbReference type="ChEBI" id="CHEBI:37563"/>
        <dbReference type="ChEBI" id="CHEBI:43474"/>
        <dbReference type="ChEBI" id="CHEBI:46398"/>
        <dbReference type="ChEBI" id="CHEBI:58359"/>
        <dbReference type="ChEBI" id="CHEBI:456216"/>
        <dbReference type="EC" id="6.3.4.2"/>
    </reaction>
</comment>
<feature type="binding site" evidence="11">
    <location>
        <begin position="149"/>
        <end position="151"/>
    </location>
    <ligand>
        <name>CTP</name>
        <dbReference type="ChEBI" id="CHEBI:37563"/>
        <note>allosteric inhibitor</note>
    </ligand>
</feature>
<dbReference type="FunFam" id="3.40.50.880:FF:000002">
    <property type="entry name" value="CTP synthase"/>
    <property type="match status" value="1"/>
</dbReference>
<evidence type="ECO:0000259" key="13">
    <source>
        <dbReference type="Pfam" id="PF06418"/>
    </source>
</evidence>
<dbReference type="GO" id="GO:0097268">
    <property type="term" value="C:cytoophidium"/>
    <property type="evidence" value="ECO:0007669"/>
    <property type="project" value="UniProtKB-ARBA"/>
</dbReference>
<evidence type="ECO:0000256" key="10">
    <source>
        <dbReference type="ARBA" id="ARBA00047781"/>
    </source>
</evidence>
<evidence type="ECO:0000256" key="8">
    <source>
        <dbReference type="ARBA" id="ARBA00022962"/>
    </source>
</evidence>
<keyword evidence="8 11" id="KW-0315">Glutamine amidotransferase</keyword>
<keyword evidence="15" id="KW-1185">Reference proteome</keyword>
<dbReference type="PROSITE" id="PS51273">
    <property type="entry name" value="GATASE_TYPE_1"/>
    <property type="match status" value="1"/>
</dbReference>
<feature type="active site" evidence="11">
    <location>
        <position position="508"/>
    </location>
</feature>
<proteinExistence type="inferred from homology"/>
<feature type="binding site" evidence="11">
    <location>
        <begin position="189"/>
        <end position="194"/>
    </location>
    <ligand>
        <name>CTP</name>
        <dbReference type="ChEBI" id="CHEBI:37563"/>
        <note>allosteric inhibitor</note>
    </ligand>
</feature>
<dbReference type="GO" id="GO:0003883">
    <property type="term" value="F:CTP synthase activity"/>
    <property type="evidence" value="ECO:0007669"/>
    <property type="project" value="UniProtKB-UniRule"/>
</dbReference>
<dbReference type="CDD" id="cd03113">
    <property type="entry name" value="CTPS_N"/>
    <property type="match status" value="1"/>
</dbReference>
<feature type="binding site" evidence="11">
    <location>
        <position position="72"/>
    </location>
    <ligand>
        <name>ATP</name>
        <dbReference type="ChEBI" id="CHEBI:30616"/>
    </ligand>
</feature>
<evidence type="ECO:0000256" key="3">
    <source>
        <dbReference type="ARBA" id="ARBA00022598"/>
    </source>
</evidence>
<keyword evidence="9 11" id="KW-0665">Pyrimidine biosynthesis</keyword>
<dbReference type="RefSeq" id="WP_091274017.1">
    <property type="nucleotide sequence ID" value="NZ_FNDK01000014.1"/>
</dbReference>
<dbReference type="SUPFAM" id="SSF52540">
    <property type="entry name" value="P-loop containing nucleoside triphosphate hydrolases"/>
    <property type="match status" value="1"/>
</dbReference>
<dbReference type="Proteomes" id="UP000199163">
    <property type="component" value="Unassembled WGS sequence"/>
</dbReference>
<dbReference type="GO" id="GO:0004359">
    <property type="term" value="F:glutaminase activity"/>
    <property type="evidence" value="ECO:0007669"/>
    <property type="project" value="RHEA"/>
</dbReference>
<dbReference type="FunFam" id="3.40.50.300:FF:000009">
    <property type="entry name" value="CTP synthase"/>
    <property type="match status" value="1"/>
</dbReference>
<evidence type="ECO:0000313" key="15">
    <source>
        <dbReference type="Proteomes" id="UP000199163"/>
    </source>
</evidence>
<feature type="binding site" evidence="11">
    <location>
        <position position="225"/>
    </location>
    <ligand>
        <name>UTP</name>
        <dbReference type="ChEBI" id="CHEBI:46398"/>
    </ligand>
</feature>
<dbReference type="InterPro" id="IPR004468">
    <property type="entry name" value="CTP_synthase"/>
</dbReference>
<comment type="catalytic activity">
    <reaction evidence="11">
        <text>L-glutamine + H2O = L-glutamate + NH4(+)</text>
        <dbReference type="Rhea" id="RHEA:15889"/>
        <dbReference type="ChEBI" id="CHEBI:15377"/>
        <dbReference type="ChEBI" id="CHEBI:28938"/>
        <dbReference type="ChEBI" id="CHEBI:29985"/>
        <dbReference type="ChEBI" id="CHEBI:58359"/>
    </reaction>
</comment>
<feature type="binding site" evidence="11">
    <location>
        <position position="14"/>
    </location>
    <ligand>
        <name>UTP</name>
        <dbReference type="ChEBI" id="CHEBI:46398"/>
    </ligand>
</feature>
<reference evidence="14 15" key="1">
    <citation type="submission" date="2016-10" db="EMBL/GenBank/DDBJ databases">
        <authorList>
            <person name="de Groot N.N."/>
        </authorList>
    </citation>
    <scope>NUCLEOTIDE SEQUENCE [LARGE SCALE GENOMIC DNA]</scope>
    <source>
        <strain evidence="14 15">DSM 21632</strain>
    </source>
</reference>
<comment type="pathway">
    <text evidence="1 11">Pyrimidine metabolism; CTP biosynthesis via de novo pathway; CTP from UDP: step 2/2.</text>
</comment>
<dbReference type="PANTHER" id="PTHR11550:SF0">
    <property type="entry name" value="CTP SYNTHASE-RELATED"/>
    <property type="match status" value="1"/>
</dbReference>
<organism evidence="14 15">
    <name type="scientific">Alteribacillus persepolensis</name>
    <dbReference type="NCBI Taxonomy" id="568899"/>
    <lineage>
        <taxon>Bacteria</taxon>
        <taxon>Bacillati</taxon>
        <taxon>Bacillota</taxon>
        <taxon>Bacilli</taxon>
        <taxon>Bacillales</taxon>
        <taxon>Bacillaceae</taxon>
        <taxon>Alteribacillus</taxon>
    </lineage>
</organism>
<feature type="binding site" evidence="11">
    <location>
        <position position="142"/>
    </location>
    <ligand>
        <name>Mg(2+)</name>
        <dbReference type="ChEBI" id="CHEBI:18420"/>
    </ligand>
</feature>
<dbReference type="NCBIfam" id="NF003792">
    <property type="entry name" value="PRK05380.1"/>
    <property type="match status" value="1"/>
</dbReference>
<dbReference type="EMBL" id="FNDK01000014">
    <property type="protein sequence ID" value="SDH88338.1"/>
    <property type="molecule type" value="Genomic_DNA"/>
</dbReference>
<comment type="miscellaneous">
    <text evidence="11">CTPSs have evolved a hybrid strategy for distinguishing between UTP and CTP. The overlapping regions of the product feedback inhibitory and substrate sites recognize a common feature in both compounds, the triphosphate moiety. To differentiate isosteric substrate and product pyrimidine rings, an additional pocket far from the expected kinase/ligase catalytic site, specifically recognizes the cytosine and ribose portions of the product inhibitor.</text>
</comment>
<dbReference type="CDD" id="cd01746">
    <property type="entry name" value="GATase1_CTP_Synthase"/>
    <property type="match status" value="1"/>
</dbReference>
<dbReference type="GO" id="GO:0019856">
    <property type="term" value="P:pyrimidine nucleobase biosynthetic process"/>
    <property type="evidence" value="ECO:0007669"/>
    <property type="project" value="TreeGrafter"/>
</dbReference>
<dbReference type="Pfam" id="PF06418">
    <property type="entry name" value="CTP_synth_N"/>
    <property type="match status" value="1"/>
</dbReference>
<evidence type="ECO:0000256" key="7">
    <source>
        <dbReference type="ARBA" id="ARBA00022842"/>
    </source>
</evidence>
<feature type="binding site" evidence="11">
    <location>
        <position position="14"/>
    </location>
    <ligand>
        <name>CTP</name>
        <dbReference type="ChEBI" id="CHEBI:37563"/>
        <note>allosteric inhibitor</note>
    </ligand>
</feature>
<dbReference type="PANTHER" id="PTHR11550">
    <property type="entry name" value="CTP SYNTHASE"/>
    <property type="match status" value="1"/>
</dbReference>
<protein>
    <recommendedName>
        <fullName evidence="11">CTP synthase</fullName>
        <ecNumber evidence="11">6.3.4.2</ecNumber>
    </recommendedName>
    <alternativeName>
        <fullName evidence="11">Cytidine 5'-triphosphate synthase</fullName>
    </alternativeName>
    <alternativeName>
        <fullName evidence="11">Cytidine triphosphate synthetase</fullName>
        <shortName evidence="11">CTP synthetase</shortName>
        <shortName evidence="11">CTPS</shortName>
    </alternativeName>
    <alternativeName>
        <fullName evidence="11">UTP--ammonia ligase</fullName>
    </alternativeName>
</protein>
<evidence type="ECO:0000259" key="12">
    <source>
        <dbReference type="Pfam" id="PF00117"/>
    </source>
</evidence>
<evidence type="ECO:0000256" key="11">
    <source>
        <dbReference type="HAMAP-Rule" id="MF_01227"/>
    </source>
</evidence>
<comment type="catalytic activity">
    <reaction evidence="11">
        <text>UTP + NH4(+) + ATP = CTP + ADP + phosphate + 2 H(+)</text>
        <dbReference type="Rhea" id="RHEA:16597"/>
        <dbReference type="ChEBI" id="CHEBI:15378"/>
        <dbReference type="ChEBI" id="CHEBI:28938"/>
        <dbReference type="ChEBI" id="CHEBI:30616"/>
        <dbReference type="ChEBI" id="CHEBI:37563"/>
        <dbReference type="ChEBI" id="CHEBI:43474"/>
        <dbReference type="ChEBI" id="CHEBI:46398"/>
        <dbReference type="ChEBI" id="CHEBI:456216"/>
    </reaction>
</comment>
<evidence type="ECO:0000256" key="4">
    <source>
        <dbReference type="ARBA" id="ARBA00022723"/>
    </source>
</evidence>
<comment type="caution">
    <text evidence="11">Lacks conserved residue(s) required for the propagation of feature annotation.</text>
</comment>
<feature type="binding site" evidence="11">
    <location>
        <position position="406"/>
    </location>
    <ligand>
        <name>L-glutamine</name>
        <dbReference type="ChEBI" id="CHEBI:58359"/>
    </ligand>
</feature>
<feature type="binding site" evidence="11">
    <location>
        <position position="225"/>
    </location>
    <ligand>
        <name>CTP</name>
        <dbReference type="ChEBI" id="CHEBI:37563"/>
        <note>allosteric inhibitor</note>
    </ligand>
</feature>
<evidence type="ECO:0000256" key="2">
    <source>
        <dbReference type="ARBA" id="ARBA00007533"/>
    </source>
</evidence>
<keyword evidence="3 11" id="KW-0436">Ligase</keyword>
<dbReference type="GO" id="GO:0005524">
    <property type="term" value="F:ATP binding"/>
    <property type="evidence" value="ECO:0007669"/>
    <property type="project" value="UniProtKB-KW"/>
</dbReference>
<dbReference type="HAMAP" id="MF_01227">
    <property type="entry name" value="PyrG"/>
    <property type="match status" value="1"/>
</dbReference>
<keyword evidence="5 11" id="KW-0547">Nucleotide-binding</keyword>
<comment type="similarity">
    <text evidence="2 11">Belongs to the CTP synthase family.</text>
</comment>
<feature type="binding site" evidence="11">
    <location>
        <begin position="383"/>
        <end position="386"/>
    </location>
    <ligand>
        <name>L-glutamine</name>
        <dbReference type="ChEBI" id="CHEBI:58359"/>
    </ligand>
</feature>
<dbReference type="Pfam" id="PF00117">
    <property type="entry name" value="GATase"/>
    <property type="match status" value="1"/>
</dbReference>
<sequence>MASKYVFVTGGVVSSLGKGIIAASLGRLLKNRGLSVTIQKFDPYINVDPGTMSPYQHGEVFVTDDGAETDLDLGHYERFIDINLSKNSNVTTGKVYSSVIRKERRGDYLGGTVQVIPHVTNEIKERVYRAGSETGADVVITEIGGTVGDIESLPFLEAIRQIKSDVGVENVMYLHCTLIPYLSAAGEMKSKPTQHSVKELRSLGIQPNAIVVRTESPVPQEMKDKIALFCDINKEAVIESRDKDTLYEVPLDLQAQNFDQIVCDYLNLNGHKADMEEWKMLVNKVQNLQGKITIGLVGKYVSLPDAYLSVAESLKHAGYAFDSDIDIKWINSEEVTDENAAETLQHVDGILVPGGFGDRGIDGKIAAIKYARENNVPFLGICLGMQLASVEFARNVMGLEDADSAELNPETANPVIDLLPEQKDVEDLGGTLRLGLYPCKLQKDTKVKHAYEEEVVYERHRHRYEFNNAYREQMEKAGMTFSGTSPDGRLVEIIELDNHPYFVASQFHPEFVSRPLRPQPLFRDFIQAAKTFSQ</sequence>
<feature type="domain" description="Glutamine amidotransferase" evidence="12">
    <location>
        <begin position="303"/>
        <end position="527"/>
    </location>
</feature>
<dbReference type="InterPro" id="IPR017926">
    <property type="entry name" value="GATASE"/>
</dbReference>
<keyword evidence="4 11" id="KW-0479">Metal-binding</keyword>
<dbReference type="InterPro" id="IPR033828">
    <property type="entry name" value="GATase1_CTP_Synthase"/>
</dbReference>
<comment type="subunit">
    <text evidence="11">Homotetramer.</text>
</comment>
<evidence type="ECO:0000313" key="14">
    <source>
        <dbReference type="EMBL" id="SDH88338.1"/>
    </source>
</evidence>
<evidence type="ECO:0000256" key="1">
    <source>
        <dbReference type="ARBA" id="ARBA00005171"/>
    </source>
</evidence>
<comment type="activity regulation">
    <text evidence="11">Allosterically activated by GTP, when glutamine is the substrate; GTP has no effect on the reaction when ammonia is the substrate. The allosteric effector GTP functions by stabilizing the protein conformation that binds the tetrahedral intermediate(s) formed during glutamine hydrolysis. Inhibited by the product CTP, via allosteric rather than competitive inhibition.</text>
</comment>
<feature type="binding site" evidence="11">
    <location>
        <position position="55"/>
    </location>
    <ligand>
        <name>L-glutamine</name>
        <dbReference type="ChEBI" id="CHEBI:58359"/>
    </ligand>
</feature>
<dbReference type="GO" id="GO:0005829">
    <property type="term" value="C:cytosol"/>
    <property type="evidence" value="ECO:0007669"/>
    <property type="project" value="TreeGrafter"/>
</dbReference>
<dbReference type="InterPro" id="IPR027417">
    <property type="entry name" value="P-loop_NTPase"/>
</dbReference>
<feature type="binding site" evidence="11">
    <location>
        <position position="72"/>
    </location>
    <ligand>
        <name>Mg(2+)</name>
        <dbReference type="ChEBI" id="CHEBI:18420"/>
    </ligand>
</feature>
<feature type="region of interest" description="Amidoligase domain" evidence="11">
    <location>
        <begin position="1"/>
        <end position="268"/>
    </location>
</feature>
<keyword evidence="7 11" id="KW-0460">Magnesium</keyword>
<accession>A0A1G8G1P9</accession>
<feature type="active site" evidence="11">
    <location>
        <position position="510"/>
    </location>
</feature>
<gene>
    <name evidence="11" type="primary">pyrG</name>
    <name evidence="14" type="ORF">SAMN05192534_1143</name>
</gene>
<feature type="active site" description="Nucleophile; for glutamine hydrolysis" evidence="11">
    <location>
        <position position="382"/>
    </location>
</feature>